<evidence type="ECO:0000313" key="2">
    <source>
        <dbReference type="Proteomes" id="UP000799539"/>
    </source>
</evidence>
<reference evidence="1" key="1">
    <citation type="journal article" date="2020" name="Stud. Mycol.">
        <title>101 Dothideomycetes genomes: a test case for predicting lifestyles and emergence of pathogens.</title>
        <authorList>
            <person name="Haridas S."/>
            <person name="Albert R."/>
            <person name="Binder M."/>
            <person name="Bloem J."/>
            <person name="Labutti K."/>
            <person name="Salamov A."/>
            <person name="Andreopoulos B."/>
            <person name="Baker S."/>
            <person name="Barry K."/>
            <person name="Bills G."/>
            <person name="Bluhm B."/>
            <person name="Cannon C."/>
            <person name="Castanera R."/>
            <person name="Culley D."/>
            <person name="Daum C."/>
            <person name="Ezra D."/>
            <person name="Gonzalez J."/>
            <person name="Henrissat B."/>
            <person name="Kuo A."/>
            <person name="Liang C."/>
            <person name="Lipzen A."/>
            <person name="Lutzoni F."/>
            <person name="Magnuson J."/>
            <person name="Mondo S."/>
            <person name="Nolan M."/>
            <person name="Ohm R."/>
            <person name="Pangilinan J."/>
            <person name="Park H.-J."/>
            <person name="Ramirez L."/>
            <person name="Alfaro M."/>
            <person name="Sun H."/>
            <person name="Tritt A."/>
            <person name="Yoshinaga Y."/>
            <person name="Zwiers L.-H."/>
            <person name="Turgeon B."/>
            <person name="Goodwin S."/>
            <person name="Spatafora J."/>
            <person name="Crous P."/>
            <person name="Grigoriev I."/>
        </authorList>
    </citation>
    <scope>NUCLEOTIDE SEQUENCE</scope>
    <source>
        <strain evidence="1">SCOH1-5</strain>
    </source>
</reference>
<protein>
    <submittedName>
        <fullName evidence="1">Uncharacterized protein</fullName>
    </submittedName>
</protein>
<evidence type="ECO:0000313" key="1">
    <source>
        <dbReference type="EMBL" id="KAF2208778.1"/>
    </source>
</evidence>
<organism evidence="1 2">
    <name type="scientific">Cercospora zeae-maydis SCOH1-5</name>
    <dbReference type="NCBI Taxonomy" id="717836"/>
    <lineage>
        <taxon>Eukaryota</taxon>
        <taxon>Fungi</taxon>
        <taxon>Dikarya</taxon>
        <taxon>Ascomycota</taxon>
        <taxon>Pezizomycotina</taxon>
        <taxon>Dothideomycetes</taxon>
        <taxon>Dothideomycetidae</taxon>
        <taxon>Mycosphaerellales</taxon>
        <taxon>Mycosphaerellaceae</taxon>
        <taxon>Cercospora</taxon>
    </lineage>
</organism>
<dbReference type="Proteomes" id="UP000799539">
    <property type="component" value="Unassembled WGS sequence"/>
</dbReference>
<proteinExistence type="predicted"/>
<gene>
    <name evidence="1" type="ORF">CERZMDRAFT_87380</name>
</gene>
<name>A0A6A6F2T8_9PEZI</name>
<dbReference type="EMBL" id="ML992691">
    <property type="protein sequence ID" value="KAF2208778.1"/>
    <property type="molecule type" value="Genomic_DNA"/>
</dbReference>
<accession>A0A6A6F2T8</accession>
<sequence>MPPGSLVRRPLLAHGIQEFDEYGYLVTESLGRKEAVLEPKNRNRDVATPTKGISPKDFACGDAPSIIVLAIGVFLLSVSSEEHAREGLSICKKVSTRRNRATKSSVPI</sequence>
<dbReference type="AlphaFoldDB" id="A0A6A6F2T8"/>
<keyword evidence="2" id="KW-1185">Reference proteome</keyword>